<reference evidence="4 5" key="1">
    <citation type="submission" date="2019-03" db="EMBL/GenBank/DDBJ databases">
        <title>Genomics of glacier-inhabiting Cryobacterium strains.</title>
        <authorList>
            <person name="Liu Q."/>
            <person name="Xin Y.-H."/>
        </authorList>
    </citation>
    <scope>NUCLEOTIDE SEQUENCE [LARGE SCALE GENOMIC DNA]</scope>
    <source>
        <strain evidence="4 5">TMT4-23</strain>
    </source>
</reference>
<sequence length="145" mass="14917">MHSAWGSRRCWRRSHDGSVSGDRRSGRACGVRPGPRDRGSVTAEFATVVPAVLLVLACCLGALQAVGQQVRLTDAAADAARSLSRGDSVDRATGLVHRAVPGAALTPERQGEFVCVRLSAPSSFGPFAAFGLTLQAGSCALGGGQ</sequence>
<name>A0ABY2J7D4_9MICO</name>
<evidence type="ECO:0000313" key="5">
    <source>
        <dbReference type="Proteomes" id="UP000298355"/>
    </source>
</evidence>
<proteinExistence type="predicted"/>
<dbReference type="InterPro" id="IPR012495">
    <property type="entry name" value="TadE-like_dom"/>
</dbReference>
<dbReference type="RefSeq" id="WP_134362164.1">
    <property type="nucleotide sequence ID" value="NZ_SOGJ01000008.1"/>
</dbReference>
<feature type="region of interest" description="Disordered" evidence="1">
    <location>
        <begin position="1"/>
        <end position="38"/>
    </location>
</feature>
<keyword evidence="5" id="KW-1185">Reference proteome</keyword>
<evidence type="ECO:0000259" key="3">
    <source>
        <dbReference type="Pfam" id="PF07811"/>
    </source>
</evidence>
<dbReference type="Proteomes" id="UP000298355">
    <property type="component" value="Unassembled WGS sequence"/>
</dbReference>
<keyword evidence="2" id="KW-0472">Membrane</keyword>
<dbReference type="EMBL" id="SOGJ01000008">
    <property type="protein sequence ID" value="TFD00865.1"/>
    <property type="molecule type" value="Genomic_DNA"/>
</dbReference>
<feature type="domain" description="TadE-like" evidence="3">
    <location>
        <begin position="39"/>
        <end position="81"/>
    </location>
</feature>
<evidence type="ECO:0000256" key="2">
    <source>
        <dbReference type="SAM" id="Phobius"/>
    </source>
</evidence>
<feature type="compositionally biased region" description="Basic and acidic residues" evidence="1">
    <location>
        <begin position="13"/>
        <end position="25"/>
    </location>
</feature>
<protein>
    <submittedName>
        <fullName evidence="4">Pilus assembly protein</fullName>
    </submittedName>
</protein>
<evidence type="ECO:0000256" key="1">
    <source>
        <dbReference type="SAM" id="MobiDB-lite"/>
    </source>
</evidence>
<dbReference type="InterPro" id="IPR049790">
    <property type="entry name" value="Rv3655c/TadE"/>
</dbReference>
<keyword evidence="2" id="KW-1133">Transmembrane helix</keyword>
<gene>
    <name evidence="4" type="ORF">E3O65_02390</name>
</gene>
<keyword evidence="2" id="KW-0812">Transmembrane</keyword>
<dbReference type="NCBIfam" id="NF041390">
    <property type="entry name" value="TadE_Rv3655c"/>
    <property type="match status" value="1"/>
</dbReference>
<evidence type="ECO:0000313" key="4">
    <source>
        <dbReference type="EMBL" id="TFD00865.1"/>
    </source>
</evidence>
<feature type="transmembrane region" description="Helical" evidence="2">
    <location>
        <begin position="45"/>
        <end position="63"/>
    </location>
</feature>
<organism evidence="4 5">
    <name type="scientific">Cryobacterium breve</name>
    <dbReference type="NCBI Taxonomy" id="1259258"/>
    <lineage>
        <taxon>Bacteria</taxon>
        <taxon>Bacillati</taxon>
        <taxon>Actinomycetota</taxon>
        <taxon>Actinomycetes</taxon>
        <taxon>Micrococcales</taxon>
        <taxon>Microbacteriaceae</taxon>
        <taxon>Cryobacterium</taxon>
    </lineage>
</organism>
<comment type="caution">
    <text evidence="4">The sequence shown here is derived from an EMBL/GenBank/DDBJ whole genome shotgun (WGS) entry which is preliminary data.</text>
</comment>
<accession>A0ABY2J7D4</accession>
<dbReference type="Pfam" id="PF07811">
    <property type="entry name" value="TadE"/>
    <property type="match status" value="1"/>
</dbReference>